<dbReference type="EMBL" id="JBHRSU010000001">
    <property type="protein sequence ID" value="MFC3099350.1"/>
    <property type="molecule type" value="Genomic_DNA"/>
</dbReference>
<evidence type="ECO:0000313" key="2">
    <source>
        <dbReference type="Proteomes" id="UP001595378"/>
    </source>
</evidence>
<keyword evidence="2" id="KW-1185">Reference proteome</keyword>
<dbReference type="Proteomes" id="UP001595378">
    <property type="component" value="Unassembled WGS sequence"/>
</dbReference>
<reference evidence="2" key="1">
    <citation type="journal article" date="2019" name="Int. J. Syst. Evol. Microbiol.">
        <title>The Global Catalogue of Microorganisms (GCM) 10K type strain sequencing project: providing services to taxonomists for standard genome sequencing and annotation.</title>
        <authorList>
            <consortium name="The Broad Institute Genomics Platform"/>
            <consortium name="The Broad Institute Genome Sequencing Center for Infectious Disease"/>
            <person name="Wu L."/>
            <person name="Ma J."/>
        </authorList>
    </citation>
    <scope>NUCLEOTIDE SEQUENCE [LARGE SCALE GENOMIC DNA]</scope>
    <source>
        <strain evidence="2">KCTC 52606</strain>
    </source>
</reference>
<organism evidence="1 2">
    <name type="scientific">Alteraurantiacibacter lauratis</name>
    <dbReference type="NCBI Taxonomy" id="2054627"/>
    <lineage>
        <taxon>Bacteria</taxon>
        <taxon>Pseudomonadati</taxon>
        <taxon>Pseudomonadota</taxon>
        <taxon>Alphaproteobacteria</taxon>
        <taxon>Sphingomonadales</taxon>
        <taxon>Erythrobacteraceae</taxon>
        <taxon>Alteraurantiacibacter</taxon>
    </lineage>
</organism>
<protein>
    <recommendedName>
        <fullName evidence="3">DUF4261 domain-containing protein</fullName>
    </recommendedName>
</protein>
<dbReference type="RefSeq" id="WP_336917445.1">
    <property type="nucleotide sequence ID" value="NZ_JBANRN010000001.1"/>
</dbReference>
<proteinExistence type="predicted"/>
<accession>A0ABV7E9F9</accession>
<comment type="caution">
    <text evidence="1">The sequence shown here is derived from an EMBL/GenBank/DDBJ whole genome shotgun (WGS) entry which is preliminary data.</text>
</comment>
<sequence>MVLLFAQHQRPFLARIQALSLTHGQFAVTLDRVADEGKAGEQGALHWCELLANGLTFDVTGLAPGVAAAMPEMRHFYALDANAGLGDCEAVALTPGPHLLSGGAMIPVLRCLAWLAGELAGLENIKGVAWGPAATVCAPGYFRDAVTRWLGGGAFPGLGLTALRTLDDGSLQSEGLSLFTGQELHLVPDAGGDPQRMAKLALRLLHWLVDMGRITHTMSLTGPEGEPLLLEPQDADGDRPALVRVSRGAS</sequence>
<evidence type="ECO:0000313" key="1">
    <source>
        <dbReference type="EMBL" id="MFC3099350.1"/>
    </source>
</evidence>
<name>A0ABV7E9F9_9SPHN</name>
<evidence type="ECO:0008006" key="3">
    <source>
        <dbReference type="Google" id="ProtNLM"/>
    </source>
</evidence>
<gene>
    <name evidence="1" type="ORF">ACFODK_00410</name>
</gene>